<sequence>MERITLKMDAFGAFAILRDGVWRAYAIRPYRGTSKRTKGLPFQPKWILTA</sequence>
<protein>
    <submittedName>
        <fullName evidence="1">Uncharacterized protein</fullName>
    </submittedName>
</protein>
<gene>
    <name evidence="1" type="ORF">T235_15890</name>
</gene>
<organism evidence="1 2">
    <name type="scientific">Tannerella sp. oral taxon BU063 isolate Cell 8/11</name>
    <dbReference type="NCBI Taxonomy" id="1411915"/>
    <lineage>
        <taxon>Bacteria</taxon>
        <taxon>Pseudomonadati</taxon>
        <taxon>Bacteroidota</taxon>
        <taxon>Bacteroidia</taxon>
        <taxon>Bacteroidales</taxon>
        <taxon>Tannerellaceae</taxon>
        <taxon>Tannerella</taxon>
    </lineage>
</organism>
<proteinExistence type="predicted"/>
<name>W2CY52_9BACT</name>
<reference evidence="1 2" key="1">
    <citation type="submission" date="2013-11" db="EMBL/GenBank/DDBJ databases">
        <title>Single cell genomics of uncultured Tannerella BU063 (oral taxon 286).</title>
        <authorList>
            <person name="Beall C.J."/>
            <person name="Campbell A.G."/>
            <person name="Griffen A.L."/>
            <person name="Podar M."/>
            <person name="Leys E.J."/>
        </authorList>
    </citation>
    <scope>NUCLEOTIDE SEQUENCE [LARGE SCALE GENOMIC DNA]</scope>
    <source>
        <strain evidence="1">Cell 8/11</strain>
    </source>
</reference>
<comment type="caution">
    <text evidence="1">The sequence shown here is derived from an EMBL/GenBank/DDBJ whole genome shotgun (WGS) entry which is preliminary data.</text>
</comment>
<dbReference type="AlphaFoldDB" id="W2CY52"/>
<evidence type="ECO:0000313" key="2">
    <source>
        <dbReference type="Proteomes" id="UP000034980"/>
    </source>
</evidence>
<accession>W2CY52</accession>
<evidence type="ECO:0000313" key="1">
    <source>
        <dbReference type="EMBL" id="ETK11342.1"/>
    </source>
</evidence>
<dbReference type="EMBL" id="AYYF01001574">
    <property type="protein sequence ID" value="ETK11342.1"/>
    <property type="molecule type" value="Genomic_DNA"/>
</dbReference>
<dbReference type="Proteomes" id="UP000034980">
    <property type="component" value="Unassembled WGS sequence"/>
</dbReference>